<organism evidence="1 2">
    <name type="scientific">Melastoma candidum</name>
    <dbReference type="NCBI Taxonomy" id="119954"/>
    <lineage>
        <taxon>Eukaryota</taxon>
        <taxon>Viridiplantae</taxon>
        <taxon>Streptophyta</taxon>
        <taxon>Embryophyta</taxon>
        <taxon>Tracheophyta</taxon>
        <taxon>Spermatophyta</taxon>
        <taxon>Magnoliopsida</taxon>
        <taxon>eudicotyledons</taxon>
        <taxon>Gunneridae</taxon>
        <taxon>Pentapetalae</taxon>
        <taxon>rosids</taxon>
        <taxon>malvids</taxon>
        <taxon>Myrtales</taxon>
        <taxon>Melastomataceae</taxon>
        <taxon>Melastomatoideae</taxon>
        <taxon>Melastomateae</taxon>
        <taxon>Melastoma</taxon>
    </lineage>
</organism>
<gene>
    <name evidence="1" type="ORF">MLD38_021092</name>
</gene>
<sequence length="522" mass="59614">MASSIRKDDLMALHEMRLGEVKQHLEEVQGRDTTEVLAMVDALQRLAIKYHFEDEVVAILEALYSVFPTHGDLHEQALCFRLLRQEGFNVSLDMSGWLNIVNSMANAKTLGTDDILALASLHEASHLCMEEEDIIEQIGETTARVLKSSLNKISDHDQADFVRHTLQDPVHKSLPIFTSKNIRDGHILSSNYSWSTALYDLALLDSSLNKFIYQVEVQRVSKWWKDLGLEKEMEFARHQPLKWYMWTMATLTKPSLSMERMELLEPISLIYVVDDIFDVKGTLEELIIFTNSIVRWSPDENLPEYMKVCFCVLDNITNEISSEAYRRHGWNPVASLRKSWGHLVEAFLVEARWFANKTYPSSENYLRNAVVTSGVHCTLVHAFFLLDEGITKQRVDILDGLPGFVASTATILRLWDDLGSAKDENQHGHDGSYLEYYKKEHPGCSDASARAHVKGLIAKEWKKLNQECLLSREFPKSFSKVCLDTARMVPLMYDYDVDQPFPLLKELMNSILFGGEASATQN</sequence>
<keyword evidence="2" id="KW-1185">Reference proteome</keyword>
<dbReference type="Proteomes" id="UP001057402">
    <property type="component" value="Chromosome 6"/>
</dbReference>
<proteinExistence type="predicted"/>
<accession>A0ACB9QEA1</accession>
<evidence type="ECO:0000313" key="1">
    <source>
        <dbReference type="EMBL" id="KAI4365072.1"/>
    </source>
</evidence>
<name>A0ACB9QEA1_9MYRT</name>
<comment type="caution">
    <text evidence="1">The sequence shown here is derived from an EMBL/GenBank/DDBJ whole genome shotgun (WGS) entry which is preliminary data.</text>
</comment>
<protein>
    <submittedName>
        <fullName evidence="1">Uncharacterized protein</fullName>
    </submittedName>
</protein>
<evidence type="ECO:0000313" key="2">
    <source>
        <dbReference type="Proteomes" id="UP001057402"/>
    </source>
</evidence>
<dbReference type="EMBL" id="CM042885">
    <property type="protein sequence ID" value="KAI4365072.1"/>
    <property type="molecule type" value="Genomic_DNA"/>
</dbReference>
<reference evidence="2" key="1">
    <citation type="journal article" date="2023" name="Front. Plant Sci.">
        <title>Chromosomal-level genome assembly of Melastoma candidum provides insights into trichome evolution.</title>
        <authorList>
            <person name="Zhong Y."/>
            <person name="Wu W."/>
            <person name="Sun C."/>
            <person name="Zou P."/>
            <person name="Liu Y."/>
            <person name="Dai S."/>
            <person name="Zhou R."/>
        </authorList>
    </citation>
    <scope>NUCLEOTIDE SEQUENCE [LARGE SCALE GENOMIC DNA]</scope>
</reference>